<sequence length="101" mass="11003">MTQLQVVSFDVAIGDLGEVKTCIDAHARQIRARQGCLSYQRYLDNSGAVLVFQTWECSADFDAYRASAEFAALNASLKPLMIAPPSSLTYDVVARVSKVNG</sequence>
<evidence type="ECO:0000313" key="2">
    <source>
        <dbReference type="EMBL" id="MDO6964166.1"/>
    </source>
</evidence>
<keyword evidence="3" id="KW-1185">Reference proteome</keyword>
<keyword evidence="2" id="KW-0560">Oxidoreductase</keyword>
<dbReference type="GO" id="GO:0004497">
    <property type="term" value="F:monooxygenase activity"/>
    <property type="evidence" value="ECO:0007669"/>
    <property type="project" value="UniProtKB-KW"/>
</dbReference>
<evidence type="ECO:0000259" key="1">
    <source>
        <dbReference type="Pfam" id="PF03992"/>
    </source>
</evidence>
<dbReference type="InterPro" id="IPR011008">
    <property type="entry name" value="Dimeric_a/b-barrel"/>
</dbReference>
<reference evidence="2" key="1">
    <citation type="journal article" date="2015" name="Int. J. Syst. Evol. Microbiol.">
        <title>Rhizobium alvei sp. nov., isolated from a freshwater river.</title>
        <authorList>
            <person name="Sheu S.Y."/>
            <person name="Huang H.W."/>
            <person name="Young C.C."/>
            <person name="Chen W.M."/>
        </authorList>
    </citation>
    <scope>NUCLEOTIDE SEQUENCE</scope>
    <source>
        <strain evidence="2">TNR-22</strain>
    </source>
</reference>
<accession>A0ABT8YKN6</accession>
<dbReference type="EMBL" id="JAUOZU010000007">
    <property type="protein sequence ID" value="MDO6964166.1"/>
    <property type="molecule type" value="Genomic_DNA"/>
</dbReference>
<dbReference type="Proteomes" id="UP001174932">
    <property type="component" value="Unassembled WGS sequence"/>
</dbReference>
<feature type="domain" description="ABM" evidence="1">
    <location>
        <begin position="5"/>
        <end position="74"/>
    </location>
</feature>
<comment type="caution">
    <text evidence="2">The sequence shown here is derived from an EMBL/GenBank/DDBJ whole genome shotgun (WGS) entry which is preliminary data.</text>
</comment>
<keyword evidence="2" id="KW-0503">Monooxygenase</keyword>
<dbReference type="Gene3D" id="3.30.70.100">
    <property type="match status" value="1"/>
</dbReference>
<dbReference type="RefSeq" id="WP_304376097.1">
    <property type="nucleotide sequence ID" value="NZ_JAUOZU010000007.1"/>
</dbReference>
<dbReference type="InterPro" id="IPR007138">
    <property type="entry name" value="ABM_dom"/>
</dbReference>
<evidence type="ECO:0000313" key="3">
    <source>
        <dbReference type="Proteomes" id="UP001174932"/>
    </source>
</evidence>
<dbReference type="Pfam" id="PF03992">
    <property type="entry name" value="ABM"/>
    <property type="match status" value="1"/>
</dbReference>
<protein>
    <submittedName>
        <fullName evidence="2">Antibiotic biosynthesis monooxygenase</fullName>
    </submittedName>
</protein>
<name>A0ABT8YKN6_9HYPH</name>
<reference evidence="2" key="2">
    <citation type="submission" date="2023-07" db="EMBL/GenBank/DDBJ databases">
        <authorList>
            <person name="Shen H."/>
        </authorList>
    </citation>
    <scope>NUCLEOTIDE SEQUENCE</scope>
    <source>
        <strain evidence="2">TNR-22</strain>
    </source>
</reference>
<gene>
    <name evidence="2" type="ORF">Q4481_09375</name>
</gene>
<proteinExistence type="predicted"/>
<dbReference type="SUPFAM" id="SSF54909">
    <property type="entry name" value="Dimeric alpha+beta barrel"/>
    <property type="match status" value="1"/>
</dbReference>
<organism evidence="2 3">
    <name type="scientific">Rhizobium alvei</name>
    <dbReference type="NCBI Taxonomy" id="1132659"/>
    <lineage>
        <taxon>Bacteria</taxon>
        <taxon>Pseudomonadati</taxon>
        <taxon>Pseudomonadota</taxon>
        <taxon>Alphaproteobacteria</taxon>
        <taxon>Hyphomicrobiales</taxon>
        <taxon>Rhizobiaceae</taxon>
        <taxon>Rhizobium/Agrobacterium group</taxon>
        <taxon>Rhizobium</taxon>
    </lineage>
</organism>